<evidence type="ECO:0000313" key="2">
    <source>
        <dbReference type="EMBL" id="SIB50671.1"/>
    </source>
</evidence>
<evidence type="ECO:0000259" key="1">
    <source>
        <dbReference type="SMART" id="SM00382"/>
    </source>
</evidence>
<dbReference type="InterPro" id="IPR027417">
    <property type="entry name" value="P-loop_NTPase"/>
</dbReference>
<dbReference type="AlphaFoldDB" id="A0AB38D342"/>
<comment type="caution">
    <text evidence="2">The sequence shown here is derived from an EMBL/GenBank/DDBJ whole genome shotgun (WGS) entry which is preliminary data.</text>
</comment>
<evidence type="ECO:0000313" key="3">
    <source>
        <dbReference type="Proteomes" id="UP000185210"/>
    </source>
</evidence>
<dbReference type="Proteomes" id="UP000185210">
    <property type="component" value="Unassembled WGS sequence"/>
</dbReference>
<accession>A0AB38D342</accession>
<reference evidence="2 3" key="1">
    <citation type="submission" date="2016-11" db="EMBL/GenBank/DDBJ databases">
        <authorList>
            <consortium name="Pathogen Informatics"/>
        </authorList>
    </citation>
    <scope>NUCLEOTIDE SEQUENCE [LARGE SCALE GENOMIC DNA]</scope>
    <source>
        <strain evidence="2 3">104</strain>
    </source>
</reference>
<name>A0AB38D342_9MYCO</name>
<dbReference type="InterPro" id="IPR003593">
    <property type="entry name" value="AAA+_ATPase"/>
</dbReference>
<feature type="domain" description="AAA+ ATPase" evidence="1">
    <location>
        <begin position="27"/>
        <end position="160"/>
    </location>
</feature>
<protein>
    <submittedName>
        <fullName evidence="2">DNA segregation ATPase FtsK/SpoIIIE and related proteins</fullName>
    </submittedName>
</protein>
<organism evidence="2 3">
    <name type="scientific">Mycobacteroides abscessus subsp. abscessus</name>
    <dbReference type="NCBI Taxonomy" id="1185650"/>
    <lineage>
        <taxon>Bacteria</taxon>
        <taxon>Bacillati</taxon>
        <taxon>Actinomycetota</taxon>
        <taxon>Actinomycetes</taxon>
        <taxon>Mycobacteriales</taxon>
        <taxon>Mycobacteriaceae</taxon>
        <taxon>Mycobacteroides</taxon>
        <taxon>Mycobacteroides abscessus</taxon>
    </lineage>
</organism>
<dbReference type="SMART" id="SM00382">
    <property type="entry name" value="AAA"/>
    <property type="match status" value="1"/>
</dbReference>
<proteinExistence type="predicted"/>
<sequence length="179" mass="18410">MSTTTNTATAPVGVAPSGVTLAVPLRRAGAVLVTGVAGSGKSVLLNQMRGSLELQHIDVFHAVGIRADADAVILAAHGELQRQLRNRAGDVATAVLLVDGLHQVLDERDLSHEVVRAIREIAIKGRAAGVHLVLAAQSSAGIPGALLMQVSTRIDLATDHSGVLTDSVGESTPFTALPL</sequence>
<dbReference type="RefSeq" id="WP_052544249.1">
    <property type="nucleotide sequence ID" value="NZ_CAACXP010000004.1"/>
</dbReference>
<dbReference type="Gene3D" id="3.40.50.300">
    <property type="entry name" value="P-loop containing nucleotide triphosphate hydrolases"/>
    <property type="match status" value="2"/>
</dbReference>
<dbReference type="SUPFAM" id="SSF52540">
    <property type="entry name" value="P-loop containing nucleoside triphosphate hydrolases"/>
    <property type="match status" value="1"/>
</dbReference>
<gene>
    <name evidence="2" type="ORF">SAMEA2070301_03900</name>
</gene>
<dbReference type="EMBL" id="FSHM01000006">
    <property type="protein sequence ID" value="SIB50671.1"/>
    <property type="molecule type" value="Genomic_DNA"/>
</dbReference>